<feature type="transmembrane region" description="Helical" evidence="6">
    <location>
        <begin position="41"/>
        <end position="60"/>
    </location>
</feature>
<comment type="caution">
    <text evidence="7">The sequence shown here is derived from an EMBL/GenBank/DDBJ whole genome shotgun (WGS) entry which is preliminary data.</text>
</comment>
<sequence length="255" mass="26329">MCVVSIDPGWPVALACVALLALTLTMYAVGRLPNPGSTLFAAARAVVQLGVAALVITAVARNLGLSVLLLCFMFAVAVVTTTRRVEAVPAWPWTTLAMLAGLLPVVAIILLTRTVPLEGIALIPVVGIVLGNTMNGHTLVGRRAFAALREETGQYDAALSLGLTRGQAIDEIVHRRLPEALIPGLDQVRTAGVVTLPGAFIGVLLGGGSPAQAAAAQVLVLLGIMAAQTTTAVVAGRLISAARLLPEDLHARLRP</sequence>
<evidence type="ECO:0000256" key="3">
    <source>
        <dbReference type="ARBA" id="ARBA00022692"/>
    </source>
</evidence>
<keyword evidence="8" id="KW-1185">Reference proteome</keyword>
<name>A0A512SVT2_9MICO</name>
<organism evidence="7 8">
    <name type="scientific">Knoellia locipacati</name>
    <dbReference type="NCBI Taxonomy" id="882824"/>
    <lineage>
        <taxon>Bacteria</taxon>
        <taxon>Bacillati</taxon>
        <taxon>Actinomycetota</taxon>
        <taxon>Actinomycetes</taxon>
        <taxon>Micrococcales</taxon>
        <taxon>Intrasporangiaceae</taxon>
        <taxon>Knoellia</taxon>
    </lineage>
</organism>
<dbReference type="PANTHER" id="PTHR30028">
    <property type="entry name" value="UPF0014 INNER MEMBRANE PROTEIN YBBM-RELATED"/>
    <property type="match status" value="1"/>
</dbReference>
<dbReference type="Pfam" id="PF03649">
    <property type="entry name" value="UPF0014"/>
    <property type="match status" value="1"/>
</dbReference>
<proteinExistence type="inferred from homology"/>
<keyword evidence="4 6" id="KW-1133">Transmembrane helix</keyword>
<dbReference type="Proteomes" id="UP000321793">
    <property type="component" value="Unassembled WGS sequence"/>
</dbReference>
<dbReference type="GO" id="GO:0005886">
    <property type="term" value="C:plasma membrane"/>
    <property type="evidence" value="ECO:0007669"/>
    <property type="project" value="TreeGrafter"/>
</dbReference>
<gene>
    <name evidence="7" type="ORF">KLO01_01300</name>
</gene>
<feature type="transmembrane region" description="Helical" evidence="6">
    <location>
        <begin position="12"/>
        <end position="29"/>
    </location>
</feature>
<dbReference type="EMBL" id="BKBA01000002">
    <property type="protein sequence ID" value="GEQ12083.1"/>
    <property type="molecule type" value="Genomic_DNA"/>
</dbReference>
<dbReference type="PANTHER" id="PTHR30028:SF0">
    <property type="entry name" value="PROTEIN ALUMINUM SENSITIVE 3"/>
    <property type="match status" value="1"/>
</dbReference>
<feature type="transmembrane region" description="Helical" evidence="6">
    <location>
        <begin position="91"/>
        <end position="111"/>
    </location>
</feature>
<keyword evidence="5 6" id="KW-0472">Membrane</keyword>
<evidence type="ECO:0000256" key="4">
    <source>
        <dbReference type="ARBA" id="ARBA00022989"/>
    </source>
</evidence>
<comment type="similarity">
    <text evidence="2">Belongs to the UPF0014 family.</text>
</comment>
<evidence type="ECO:0000256" key="6">
    <source>
        <dbReference type="SAM" id="Phobius"/>
    </source>
</evidence>
<dbReference type="AlphaFoldDB" id="A0A512SVT2"/>
<evidence type="ECO:0000256" key="1">
    <source>
        <dbReference type="ARBA" id="ARBA00004141"/>
    </source>
</evidence>
<evidence type="ECO:0000256" key="5">
    <source>
        <dbReference type="ARBA" id="ARBA00023136"/>
    </source>
</evidence>
<comment type="subcellular location">
    <subcellularLocation>
        <location evidence="1">Membrane</location>
        <topology evidence="1">Multi-pass membrane protein</topology>
    </subcellularLocation>
</comment>
<reference evidence="7 8" key="1">
    <citation type="submission" date="2019-07" db="EMBL/GenBank/DDBJ databases">
        <title>Whole genome shotgun sequence of Knoellia locipacati NBRC 109775.</title>
        <authorList>
            <person name="Hosoyama A."/>
            <person name="Uohara A."/>
            <person name="Ohji S."/>
            <person name="Ichikawa N."/>
        </authorList>
    </citation>
    <scope>NUCLEOTIDE SEQUENCE [LARGE SCALE GENOMIC DNA]</scope>
    <source>
        <strain evidence="7 8">NBRC 109775</strain>
    </source>
</reference>
<evidence type="ECO:0000313" key="8">
    <source>
        <dbReference type="Proteomes" id="UP000321793"/>
    </source>
</evidence>
<dbReference type="InterPro" id="IPR005226">
    <property type="entry name" value="UPF0014_fam"/>
</dbReference>
<accession>A0A512SVT2</accession>
<evidence type="ECO:0000313" key="7">
    <source>
        <dbReference type="EMBL" id="GEQ12083.1"/>
    </source>
</evidence>
<evidence type="ECO:0000256" key="2">
    <source>
        <dbReference type="ARBA" id="ARBA00005268"/>
    </source>
</evidence>
<feature type="transmembrane region" description="Helical" evidence="6">
    <location>
        <begin position="67"/>
        <end position="85"/>
    </location>
</feature>
<keyword evidence="3 6" id="KW-0812">Transmembrane</keyword>
<protein>
    <submittedName>
        <fullName evidence="7">ABC transporter permease</fullName>
    </submittedName>
</protein>